<dbReference type="AlphaFoldDB" id="A0A2H9ZUA9"/>
<organism evidence="1 2">
    <name type="scientific">Apostasia shenzhenica</name>
    <dbReference type="NCBI Taxonomy" id="1088818"/>
    <lineage>
        <taxon>Eukaryota</taxon>
        <taxon>Viridiplantae</taxon>
        <taxon>Streptophyta</taxon>
        <taxon>Embryophyta</taxon>
        <taxon>Tracheophyta</taxon>
        <taxon>Spermatophyta</taxon>
        <taxon>Magnoliopsida</taxon>
        <taxon>Liliopsida</taxon>
        <taxon>Asparagales</taxon>
        <taxon>Orchidaceae</taxon>
        <taxon>Apostasioideae</taxon>
        <taxon>Apostasia</taxon>
    </lineage>
</organism>
<name>A0A2H9ZUA9_9ASPA</name>
<reference evidence="1 2" key="1">
    <citation type="journal article" date="2017" name="Nature">
        <title>The Apostasia genome and the evolution of orchids.</title>
        <authorList>
            <person name="Zhang G.Q."/>
            <person name="Liu K.W."/>
            <person name="Li Z."/>
            <person name="Lohaus R."/>
            <person name="Hsiao Y.Y."/>
            <person name="Niu S.C."/>
            <person name="Wang J.Y."/>
            <person name="Lin Y.C."/>
            <person name="Xu Q."/>
            <person name="Chen L.J."/>
            <person name="Yoshida K."/>
            <person name="Fujiwara S."/>
            <person name="Wang Z.W."/>
            <person name="Zhang Y.Q."/>
            <person name="Mitsuda N."/>
            <person name="Wang M."/>
            <person name="Liu G.H."/>
            <person name="Pecoraro L."/>
            <person name="Huang H.X."/>
            <person name="Xiao X.J."/>
            <person name="Lin M."/>
            <person name="Wu X.Y."/>
            <person name="Wu W.L."/>
            <person name="Chen Y.Y."/>
            <person name="Chang S.B."/>
            <person name="Sakamoto S."/>
            <person name="Ohme-Takagi M."/>
            <person name="Yagi M."/>
            <person name="Zeng S.J."/>
            <person name="Shen C.Y."/>
            <person name="Yeh C.M."/>
            <person name="Luo Y.B."/>
            <person name="Tsai W.C."/>
            <person name="Van de Peer Y."/>
            <person name="Liu Z.J."/>
        </authorList>
    </citation>
    <scope>NUCLEOTIDE SEQUENCE [LARGE SCALE GENOMIC DNA]</scope>
    <source>
        <strain evidence="2">cv. Shenzhen</strain>
        <tissue evidence="1">Stem</tissue>
    </source>
</reference>
<dbReference type="OrthoDB" id="1166654at2759"/>
<accession>A0A2H9ZUA9</accession>
<proteinExistence type="predicted"/>
<keyword evidence="2" id="KW-1185">Reference proteome</keyword>
<evidence type="ECO:0000313" key="1">
    <source>
        <dbReference type="EMBL" id="PKA46881.1"/>
    </source>
</evidence>
<gene>
    <name evidence="1" type="ORF">AXF42_Ash021385</name>
</gene>
<sequence>MPATSKADGKKAVLSIFDYFAVFQDTNRYAQSNSPLICLTSSSPQGTFQRGVNHDDPIVIIAEIGACDVHRTLVNTGNSVDILYLHAFNEMGIGQCKPLPPYMTISSFSCDVYRPAGYATLCVALEEGPKRLVKEIDFIIMDAPLRLQRNPWTACNGSILDGRIHLPPMHKVPHAVQQHYHQGG</sequence>
<dbReference type="EMBL" id="KZ453854">
    <property type="protein sequence ID" value="PKA46881.1"/>
    <property type="molecule type" value="Genomic_DNA"/>
</dbReference>
<protein>
    <submittedName>
        <fullName evidence="1">Uncharacterized protein</fullName>
    </submittedName>
</protein>
<dbReference type="Proteomes" id="UP000236161">
    <property type="component" value="Unassembled WGS sequence"/>
</dbReference>
<evidence type="ECO:0000313" key="2">
    <source>
        <dbReference type="Proteomes" id="UP000236161"/>
    </source>
</evidence>